<feature type="transmembrane region" description="Helical" evidence="1">
    <location>
        <begin position="93"/>
        <end position="119"/>
    </location>
</feature>
<name>A0A847VDQ8_9BACT</name>
<sequence length="226" mass="25553">MNRIKSLLLPIVLSVFLFPLMPIHAQYDLEEVDEIEQEESYPINEEDTEWDLDWREDANDLLRDYEVGGDFDLEKIDIDDAYMEKLTPLAKGLAVLGVGIWLFIIGLAIAVYIFSALALSKIGKEMSYSNPWFAWLPILSTIMLFQLGEQNPLLILLTLIPAIGPFLVGVFSIISFMKITEKRGYDKLLALIVLTGIGTYILLYLLAWKPKNTSSQPEVIKPAIEG</sequence>
<gene>
    <name evidence="2" type="ORF">GX888_02970</name>
</gene>
<keyword evidence="1" id="KW-0812">Transmembrane</keyword>
<feature type="transmembrane region" description="Helical" evidence="1">
    <location>
        <begin position="188"/>
        <end position="207"/>
    </location>
</feature>
<evidence type="ECO:0000313" key="2">
    <source>
        <dbReference type="EMBL" id="NLZ24676.1"/>
    </source>
</evidence>
<evidence type="ECO:0000256" key="1">
    <source>
        <dbReference type="SAM" id="Phobius"/>
    </source>
</evidence>
<organism evidence="2 3">
    <name type="scientific">Candidatus Dojkabacteria bacterium</name>
    <dbReference type="NCBI Taxonomy" id="2099670"/>
    <lineage>
        <taxon>Bacteria</taxon>
        <taxon>Candidatus Dojkabacteria</taxon>
    </lineage>
</organism>
<feature type="transmembrane region" description="Helical" evidence="1">
    <location>
        <begin position="154"/>
        <end position="176"/>
    </location>
</feature>
<comment type="caution">
    <text evidence="2">The sequence shown here is derived from an EMBL/GenBank/DDBJ whole genome shotgun (WGS) entry which is preliminary data.</text>
</comment>
<keyword evidence="1" id="KW-0472">Membrane</keyword>
<keyword evidence="1" id="KW-1133">Transmembrane helix</keyword>
<dbReference type="Proteomes" id="UP000564033">
    <property type="component" value="Unassembled WGS sequence"/>
</dbReference>
<evidence type="ECO:0000313" key="3">
    <source>
        <dbReference type="Proteomes" id="UP000564033"/>
    </source>
</evidence>
<dbReference type="AlphaFoldDB" id="A0A847VDQ8"/>
<proteinExistence type="predicted"/>
<reference evidence="2 3" key="1">
    <citation type="journal article" date="2020" name="Biotechnol. Biofuels">
        <title>New insights from the biogas microbiome by comprehensive genome-resolved metagenomics of nearly 1600 species originating from multiple anaerobic digesters.</title>
        <authorList>
            <person name="Campanaro S."/>
            <person name="Treu L."/>
            <person name="Rodriguez-R L.M."/>
            <person name="Kovalovszki A."/>
            <person name="Ziels R.M."/>
            <person name="Maus I."/>
            <person name="Zhu X."/>
            <person name="Kougias P.G."/>
            <person name="Basile A."/>
            <person name="Luo G."/>
            <person name="Schluter A."/>
            <person name="Konstantinidis K.T."/>
            <person name="Angelidaki I."/>
        </authorList>
    </citation>
    <scope>NUCLEOTIDE SEQUENCE [LARGE SCALE GENOMIC DNA]</scope>
    <source>
        <strain evidence="2">AS19jrsBPTG_9</strain>
    </source>
</reference>
<feature type="transmembrane region" description="Helical" evidence="1">
    <location>
        <begin position="131"/>
        <end position="148"/>
    </location>
</feature>
<dbReference type="EMBL" id="JAAZIL010000076">
    <property type="protein sequence ID" value="NLZ24676.1"/>
    <property type="molecule type" value="Genomic_DNA"/>
</dbReference>
<protein>
    <submittedName>
        <fullName evidence="2">Uncharacterized protein</fullName>
    </submittedName>
</protein>
<accession>A0A847VDQ8</accession>